<dbReference type="SUPFAM" id="SSF63446">
    <property type="entry name" value="Type I dockerin domain"/>
    <property type="match status" value="1"/>
</dbReference>
<dbReference type="GO" id="GO:0004553">
    <property type="term" value="F:hydrolase activity, hydrolyzing O-glycosyl compounds"/>
    <property type="evidence" value="ECO:0007669"/>
    <property type="project" value="InterPro"/>
</dbReference>
<dbReference type="Gene3D" id="2.60.120.260">
    <property type="entry name" value="Galactose-binding domain-like"/>
    <property type="match status" value="1"/>
</dbReference>
<name>A0A3T1D3Q0_9BACL</name>
<dbReference type="InterPro" id="IPR008965">
    <property type="entry name" value="CBM2/CBM3_carb-bd_dom_sf"/>
</dbReference>
<keyword evidence="2" id="KW-0732">Signal</keyword>
<proteinExistence type="predicted"/>
<dbReference type="Proteomes" id="UP000289856">
    <property type="component" value="Chromosome"/>
</dbReference>
<dbReference type="InterPro" id="IPR003305">
    <property type="entry name" value="CenC_carb-bd"/>
</dbReference>
<accession>A0A3T1D3Q0</accession>
<protein>
    <recommendedName>
        <fullName evidence="3">Dockerin domain-containing protein</fullName>
    </recommendedName>
</protein>
<dbReference type="InterPro" id="IPR002105">
    <property type="entry name" value="Dockerin_1_rpt"/>
</dbReference>
<feature type="domain" description="Dockerin" evidence="3">
    <location>
        <begin position="922"/>
        <end position="987"/>
    </location>
</feature>
<dbReference type="Pfam" id="PF00963">
    <property type="entry name" value="Cohesin"/>
    <property type="match status" value="2"/>
</dbReference>
<dbReference type="EMBL" id="AP019400">
    <property type="protein sequence ID" value="BBI32740.1"/>
    <property type="molecule type" value="Genomic_DNA"/>
</dbReference>
<dbReference type="InterPro" id="IPR016134">
    <property type="entry name" value="Dockerin_dom"/>
</dbReference>
<dbReference type="PROSITE" id="PS00018">
    <property type="entry name" value="EF_HAND_1"/>
    <property type="match status" value="2"/>
</dbReference>
<dbReference type="RefSeq" id="WP_130607482.1">
    <property type="nucleotide sequence ID" value="NZ_AP019400.1"/>
</dbReference>
<evidence type="ECO:0000256" key="1">
    <source>
        <dbReference type="ARBA" id="ARBA00022801"/>
    </source>
</evidence>
<gene>
    <name evidence="4" type="ORF">KCTCHS21_21390</name>
</gene>
<dbReference type="Pfam" id="PF00404">
    <property type="entry name" value="Dockerin_1"/>
    <property type="match status" value="1"/>
</dbReference>
<feature type="chain" id="PRO_5019451840" description="Dockerin domain-containing protein" evidence="2">
    <location>
        <begin position="26"/>
        <end position="987"/>
    </location>
</feature>
<sequence length="987" mass="107611">MKKKLLIVLLAISMLMTLASGVTVAAENNTNNRLQYFGYYGSDGASYGNPTTEYMQIIGELANSNVAFINGWISGQKLRDTIEFAASKKMKVILQVSDIFFAYEANGGYMVGPWEYNWTTLKQLLSGLEDNVLAFYFDEPALLGVSEKDFRFVTKLIREDFPDKKVMQISALADFDPGNTGHGIRSDYLEYVTDVGFDYYSGWDIGDYLYYHEKLKLLANKNQDIWLIPRAFSRFNSSDGMQQELLRHYELALREPRVVGILPFNFPSGGDWGEGLGYFIDDTNPLYDSYLKNTHIQVGRSVIGKQGTNDNLYGASLDFSSVQGERGWYYQQGNSSSNTALIWNAGEKIWQGTNSLLTIGADFQQPNAEDSIRKWIAPKSGTIEIASNGNIRKSSTLGDGVRLKLLKNDTRIWPNDSDWKLLQNNDKTGFPMKTTIEVQAGDALYFVVNQNGNSIGDKTFWNPVIIYKTITEASATLTGPASVQRGDAANLQIGISGDPLNFTSWQGVLSYDPNKVKFATKTVTLGNNGGTYQALADEAYTNVRPGFRLLSSDVKEEQGKIYISMASVVAEDAVHERGNLLTLHGTVKIGAAMGTSEVALSDLKVSVGGTETSVVGASFSMQVTAKEPIDPNELLTNPGFENGTTGWEPFFAATLKSVTTPVYSGSKALGISNRDSNYTGAMQDIKTILLDNGQGTYDFGAYLRTEAGTQTMYVNIYVVDSEGGRYYTGSFENVGNGSWARSSGSGDITWKGELKTARIYVESVTETGKGNFYIDSFSFKKKTLPTIEKSTLTTSVSTIPAGTVFKVNYGLNEVSQAIYAQDFKLDYDPAVMEFISAKSLIEGIAIVGIDKEKAGKLRLIVASQGSEHSVIGNKQVVELTFKAKTIKQSAPGVISITNAILGDDQGNESKAVLSSIALEVTAGGLGGDPTDVNQDGKVTIGDLSIVAAYYGKDSSSPEWEQAKKADINGDGKIDILDLAIVAKKIVK</sequence>
<dbReference type="InterPro" id="IPR002102">
    <property type="entry name" value="Cohesin_dom"/>
</dbReference>
<dbReference type="InterPro" id="IPR036439">
    <property type="entry name" value="Dockerin_dom_sf"/>
</dbReference>
<dbReference type="Gene3D" id="2.60.40.680">
    <property type="match status" value="2"/>
</dbReference>
<dbReference type="Gene3D" id="1.10.1330.10">
    <property type="entry name" value="Dockerin domain"/>
    <property type="match status" value="1"/>
</dbReference>
<dbReference type="OrthoDB" id="2742993at2"/>
<reference evidence="4 5" key="1">
    <citation type="submission" date="2019-01" db="EMBL/GenBank/DDBJ databases">
        <title>Complete genome sequence of Cohnella hallensis HS21 isolated from Korean fir (Abies koreana) rhizospheric soil.</title>
        <authorList>
            <person name="Jiang L."/>
            <person name="Kang S.W."/>
            <person name="Kim S."/>
            <person name="Jung J."/>
            <person name="Kim C.Y."/>
            <person name="Kim D.H."/>
            <person name="Kim S.W."/>
            <person name="Lee J."/>
        </authorList>
    </citation>
    <scope>NUCLEOTIDE SEQUENCE [LARGE SCALE GENOMIC DNA]</scope>
    <source>
        <strain evidence="4 5">HS21</strain>
    </source>
</reference>
<dbReference type="Pfam" id="PF02018">
    <property type="entry name" value="CBM_4_9"/>
    <property type="match status" value="1"/>
</dbReference>
<keyword evidence="5" id="KW-1185">Reference proteome</keyword>
<dbReference type="GO" id="GO:0000272">
    <property type="term" value="P:polysaccharide catabolic process"/>
    <property type="evidence" value="ECO:0007669"/>
    <property type="project" value="InterPro"/>
</dbReference>
<evidence type="ECO:0000313" key="5">
    <source>
        <dbReference type="Proteomes" id="UP000289856"/>
    </source>
</evidence>
<dbReference type="CDD" id="cd08547">
    <property type="entry name" value="Type_II_cohesin"/>
    <property type="match status" value="2"/>
</dbReference>
<evidence type="ECO:0000256" key="2">
    <source>
        <dbReference type="SAM" id="SignalP"/>
    </source>
</evidence>
<dbReference type="SUPFAM" id="SSF49785">
    <property type="entry name" value="Galactose-binding domain-like"/>
    <property type="match status" value="1"/>
</dbReference>
<evidence type="ECO:0000259" key="3">
    <source>
        <dbReference type="PROSITE" id="PS51766"/>
    </source>
</evidence>
<dbReference type="InterPro" id="IPR008979">
    <property type="entry name" value="Galactose-bd-like_sf"/>
</dbReference>
<dbReference type="PROSITE" id="PS51766">
    <property type="entry name" value="DOCKERIN"/>
    <property type="match status" value="1"/>
</dbReference>
<evidence type="ECO:0000313" key="4">
    <source>
        <dbReference type="EMBL" id="BBI32740.1"/>
    </source>
</evidence>
<feature type="signal peptide" evidence="2">
    <location>
        <begin position="1"/>
        <end position="25"/>
    </location>
</feature>
<organism evidence="4 5">
    <name type="scientific">Cohnella abietis</name>
    <dbReference type="NCBI Taxonomy" id="2507935"/>
    <lineage>
        <taxon>Bacteria</taxon>
        <taxon>Bacillati</taxon>
        <taxon>Bacillota</taxon>
        <taxon>Bacilli</taxon>
        <taxon>Bacillales</taxon>
        <taxon>Paenibacillaceae</taxon>
        <taxon>Cohnella</taxon>
    </lineage>
</organism>
<dbReference type="CDD" id="cd14254">
    <property type="entry name" value="Dockerin_II"/>
    <property type="match status" value="1"/>
</dbReference>
<keyword evidence="1" id="KW-0378">Hydrolase</keyword>
<dbReference type="AlphaFoldDB" id="A0A3T1D3Q0"/>
<dbReference type="SUPFAM" id="SSF49384">
    <property type="entry name" value="Carbohydrate-binding domain"/>
    <property type="match status" value="2"/>
</dbReference>
<dbReference type="GO" id="GO:0030246">
    <property type="term" value="F:carbohydrate binding"/>
    <property type="evidence" value="ECO:0007669"/>
    <property type="project" value="InterPro"/>
</dbReference>
<dbReference type="KEGG" id="cohn:KCTCHS21_21390"/>
<dbReference type="InterPro" id="IPR018247">
    <property type="entry name" value="EF_Hand_1_Ca_BS"/>
</dbReference>